<keyword evidence="2" id="KW-0472">Membrane</keyword>
<gene>
    <name evidence="4" type="ORF">G3480_11630</name>
</gene>
<keyword evidence="2" id="KW-0812">Transmembrane</keyword>
<dbReference type="AlphaFoldDB" id="A0A6P1DZ17"/>
<keyword evidence="5" id="KW-1185">Reference proteome</keyword>
<dbReference type="Pfam" id="PF07885">
    <property type="entry name" value="Ion_trans_2"/>
    <property type="match status" value="1"/>
</dbReference>
<reference evidence="4 5" key="2">
    <citation type="submission" date="2020-02" db="EMBL/GenBank/DDBJ databases">
        <title>Genome sequences of Thiorhodococcus mannitoliphagus and Thiorhodococcus minor, purple sulfur photosynthetic bacteria in the gammaproteobacterial family, Chromatiaceae.</title>
        <authorList>
            <person name="Aviles F.A."/>
            <person name="Meyer T.E."/>
            <person name="Kyndt J.A."/>
        </authorList>
    </citation>
    <scope>NUCLEOTIDE SEQUENCE [LARGE SCALE GENOMIC DNA]</scope>
    <source>
        <strain evidence="4 5">DSM 18266</strain>
    </source>
</reference>
<feature type="transmembrane region" description="Helical" evidence="2">
    <location>
        <begin position="112"/>
        <end position="136"/>
    </location>
</feature>
<dbReference type="SUPFAM" id="SSF81324">
    <property type="entry name" value="Voltage-gated potassium channels"/>
    <property type="match status" value="1"/>
</dbReference>
<protein>
    <submittedName>
        <fullName evidence="4">Two pore domain potassium channel family protein</fullName>
    </submittedName>
</protein>
<feature type="transmembrane region" description="Helical" evidence="2">
    <location>
        <begin position="68"/>
        <end position="91"/>
    </location>
</feature>
<feature type="transmembrane region" description="Helical" evidence="2">
    <location>
        <begin position="178"/>
        <end position="200"/>
    </location>
</feature>
<organism evidence="4 5">
    <name type="scientific">Thiorhodococcus mannitoliphagus</name>
    <dbReference type="NCBI Taxonomy" id="329406"/>
    <lineage>
        <taxon>Bacteria</taxon>
        <taxon>Pseudomonadati</taxon>
        <taxon>Pseudomonadota</taxon>
        <taxon>Gammaproteobacteria</taxon>
        <taxon>Chromatiales</taxon>
        <taxon>Chromatiaceae</taxon>
        <taxon>Thiorhodococcus</taxon>
    </lineage>
</organism>
<feature type="domain" description="Potassium channel" evidence="3">
    <location>
        <begin position="130"/>
        <end position="196"/>
    </location>
</feature>
<keyword evidence="2" id="KW-1133">Transmembrane helix</keyword>
<keyword evidence="4" id="KW-0406">Ion transport</keyword>
<dbReference type="EMBL" id="JAAIJR010000040">
    <property type="protein sequence ID" value="NEX20954.1"/>
    <property type="molecule type" value="Genomic_DNA"/>
</dbReference>
<feature type="transmembrane region" description="Helical" evidence="2">
    <location>
        <begin position="148"/>
        <end position="166"/>
    </location>
</feature>
<dbReference type="InterPro" id="IPR013099">
    <property type="entry name" value="K_chnl_dom"/>
</dbReference>
<dbReference type="GO" id="GO:0034220">
    <property type="term" value="P:monoatomic ion transmembrane transport"/>
    <property type="evidence" value="ECO:0007669"/>
    <property type="project" value="UniProtKB-KW"/>
</dbReference>
<comment type="caution">
    <text evidence="4">The sequence shown here is derived from an EMBL/GenBank/DDBJ whole genome shotgun (WGS) entry which is preliminary data.</text>
</comment>
<keyword evidence="4" id="KW-0407">Ion channel</keyword>
<evidence type="ECO:0000256" key="2">
    <source>
        <dbReference type="SAM" id="Phobius"/>
    </source>
</evidence>
<name>A0A6P1DZ17_9GAMM</name>
<evidence type="ECO:0000256" key="1">
    <source>
        <dbReference type="SAM" id="MobiDB-lite"/>
    </source>
</evidence>
<evidence type="ECO:0000313" key="4">
    <source>
        <dbReference type="EMBL" id="NEX20954.1"/>
    </source>
</evidence>
<evidence type="ECO:0000259" key="3">
    <source>
        <dbReference type="Pfam" id="PF07885"/>
    </source>
</evidence>
<accession>A0A6P1DZ17</accession>
<feature type="region of interest" description="Disordered" evidence="1">
    <location>
        <begin position="1"/>
        <end position="60"/>
    </location>
</feature>
<evidence type="ECO:0000313" key="5">
    <source>
        <dbReference type="Proteomes" id="UP000471640"/>
    </source>
</evidence>
<dbReference type="Proteomes" id="UP000471640">
    <property type="component" value="Unassembled WGS sequence"/>
</dbReference>
<sequence>MGKEEPEGLTETPVIDGAGLTPALKETKGEPSKQTASLPDTERGRQDPSGGTNLDRNRPFPPSKPGSVYLLALLLALLLFSFHVVVILDVVGELFGHEAWLLAHLSRLAGEAALLGCFFVLFAAHFIEAAAWGLFLRWTRLFPSTLEGIYFAATSATTLGYGDVVLPRPWRQLGPLIAIHGVLLFGCSTAFLFVILQHVWAQQL</sequence>
<keyword evidence="4" id="KW-0813">Transport</keyword>
<dbReference type="Gene3D" id="1.10.287.70">
    <property type="match status" value="1"/>
</dbReference>
<reference evidence="5" key="1">
    <citation type="journal article" date="2020" name="Microbiol. Resour. Announc.">
        <title>Draft Genome Sequences of Thiorhodococcus mannitoliphagus and Thiorhodococcus minor, Purple Sulfur Photosynthetic Bacteria in the Gammaproteobacterial Family Chromatiaceae.</title>
        <authorList>
            <person name="Aviles F.A."/>
            <person name="Meyer T.E."/>
            <person name="Kyndt J.A."/>
        </authorList>
    </citation>
    <scope>NUCLEOTIDE SEQUENCE [LARGE SCALE GENOMIC DNA]</scope>
    <source>
        <strain evidence="5">DSM 18266</strain>
    </source>
</reference>
<proteinExistence type="predicted"/>